<dbReference type="eggNOG" id="ENOG502S6PI">
    <property type="taxonomic scope" value="Eukaryota"/>
</dbReference>
<keyword evidence="1 6" id="KW-0732">Signal</keyword>
<dbReference type="InParanoid" id="W5MGE5"/>
<evidence type="ECO:0000313" key="8">
    <source>
        <dbReference type="Ensembl" id="ENSLOCP00000007454.1"/>
    </source>
</evidence>
<keyword evidence="2" id="KW-1064">Adaptive immunity</keyword>
<dbReference type="InterPro" id="IPR013783">
    <property type="entry name" value="Ig-like_fold"/>
</dbReference>
<dbReference type="EMBL" id="AHAT01019607">
    <property type="status" value="NOT_ANNOTATED_CDS"/>
    <property type="molecule type" value="Genomic_DNA"/>
</dbReference>
<dbReference type="Ensembl" id="ENSLOCT00000007462.1">
    <property type="protein sequence ID" value="ENSLOCP00000007454.1"/>
    <property type="gene ID" value="ENSLOCG00000006172.1"/>
</dbReference>
<evidence type="ECO:0000256" key="4">
    <source>
        <dbReference type="ARBA" id="ARBA00023319"/>
    </source>
</evidence>
<dbReference type="SUPFAM" id="SSF48726">
    <property type="entry name" value="Immunoglobulin"/>
    <property type="match status" value="1"/>
</dbReference>
<evidence type="ECO:0000256" key="5">
    <source>
        <dbReference type="ARBA" id="ARBA00043266"/>
    </source>
</evidence>
<dbReference type="PANTHER" id="PTHR19367">
    <property type="entry name" value="T-CELL RECEPTOR ALPHA CHAIN V REGION"/>
    <property type="match status" value="1"/>
</dbReference>
<organism evidence="8 9">
    <name type="scientific">Lepisosteus oculatus</name>
    <name type="common">Spotted gar</name>
    <dbReference type="NCBI Taxonomy" id="7918"/>
    <lineage>
        <taxon>Eukaryota</taxon>
        <taxon>Metazoa</taxon>
        <taxon>Chordata</taxon>
        <taxon>Craniata</taxon>
        <taxon>Vertebrata</taxon>
        <taxon>Euteleostomi</taxon>
        <taxon>Actinopterygii</taxon>
        <taxon>Neopterygii</taxon>
        <taxon>Holostei</taxon>
        <taxon>Semionotiformes</taxon>
        <taxon>Lepisosteidae</taxon>
        <taxon>Lepisosteus</taxon>
    </lineage>
</organism>
<dbReference type="InterPro" id="IPR013106">
    <property type="entry name" value="Ig_V-set"/>
</dbReference>
<dbReference type="Proteomes" id="UP000018468">
    <property type="component" value="Linkage group LG24"/>
</dbReference>
<evidence type="ECO:0000256" key="6">
    <source>
        <dbReference type="SAM" id="SignalP"/>
    </source>
</evidence>
<dbReference type="GO" id="GO:0002250">
    <property type="term" value="P:adaptive immune response"/>
    <property type="evidence" value="ECO:0007669"/>
    <property type="project" value="UniProtKB-KW"/>
</dbReference>
<dbReference type="FunFam" id="2.60.40.10:FF:002173">
    <property type="entry name" value="TRADV8 protein"/>
    <property type="match status" value="1"/>
</dbReference>
<name>W5MGE5_LEPOC</name>
<reference evidence="8" key="2">
    <citation type="submission" date="2025-08" db="UniProtKB">
        <authorList>
            <consortium name="Ensembl"/>
        </authorList>
    </citation>
    <scope>IDENTIFICATION</scope>
</reference>
<dbReference type="Bgee" id="ENSLOCG00000006172">
    <property type="expression patterns" value="Expressed in mesonephros"/>
</dbReference>
<keyword evidence="5" id="KW-1279">T cell receptor</keyword>
<dbReference type="GO" id="GO:0006955">
    <property type="term" value="P:immune response"/>
    <property type="evidence" value="ECO:0000318"/>
    <property type="project" value="GO_Central"/>
</dbReference>
<dbReference type="InterPro" id="IPR036179">
    <property type="entry name" value="Ig-like_dom_sf"/>
</dbReference>
<dbReference type="PROSITE" id="PS50835">
    <property type="entry name" value="IG_LIKE"/>
    <property type="match status" value="1"/>
</dbReference>
<dbReference type="HOGENOM" id="CLU_077975_8_1_1"/>
<dbReference type="InterPro" id="IPR007110">
    <property type="entry name" value="Ig-like_dom"/>
</dbReference>
<dbReference type="OMA" id="YCALRVT"/>
<evidence type="ECO:0000256" key="1">
    <source>
        <dbReference type="ARBA" id="ARBA00022729"/>
    </source>
</evidence>
<dbReference type="GO" id="GO:0042101">
    <property type="term" value="C:T cell receptor complex"/>
    <property type="evidence" value="ECO:0007669"/>
    <property type="project" value="UniProtKB-KW"/>
</dbReference>
<dbReference type="PANTHER" id="PTHR19367:SF18">
    <property type="entry name" value="T CELL RECEPTOR ALPHA VARIABLE 16"/>
    <property type="match status" value="1"/>
</dbReference>
<feature type="chain" id="PRO_5004867751" description="Ig-like domain-containing protein" evidence="6">
    <location>
        <begin position="18"/>
        <end position="117"/>
    </location>
</feature>
<accession>W5MGE5</accession>
<feature type="domain" description="Ig-like" evidence="7">
    <location>
        <begin position="13"/>
        <end position="117"/>
    </location>
</feature>
<proteinExistence type="predicted"/>
<dbReference type="Pfam" id="PF07686">
    <property type="entry name" value="V-set"/>
    <property type="match status" value="1"/>
</dbReference>
<reference evidence="9" key="1">
    <citation type="submission" date="2011-12" db="EMBL/GenBank/DDBJ databases">
        <title>The Draft Genome of Lepisosteus oculatus.</title>
        <authorList>
            <consortium name="The Broad Institute Genome Assembly &amp; Analysis Group"/>
            <consortium name="Computational R&amp;D Group"/>
            <consortium name="and Sequencing Platform"/>
            <person name="Di Palma F."/>
            <person name="Alfoldi J."/>
            <person name="Johnson J."/>
            <person name="Berlin A."/>
            <person name="Gnerre S."/>
            <person name="Jaffe D."/>
            <person name="MacCallum I."/>
            <person name="Young S."/>
            <person name="Walker B.J."/>
            <person name="Lander E.S."/>
            <person name="Lindblad-Toh K."/>
        </authorList>
    </citation>
    <scope>NUCLEOTIDE SEQUENCE [LARGE SCALE GENOMIC DNA]</scope>
</reference>
<dbReference type="GO" id="GO:0019814">
    <property type="term" value="C:immunoglobulin complex"/>
    <property type="evidence" value="ECO:0000318"/>
    <property type="project" value="GO_Central"/>
</dbReference>
<dbReference type="InterPro" id="IPR051287">
    <property type="entry name" value="TCR_variable_region"/>
</dbReference>
<dbReference type="SMART" id="SM00406">
    <property type="entry name" value="IGv"/>
    <property type="match status" value="1"/>
</dbReference>
<dbReference type="STRING" id="7918.ENSLOCP00000007454"/>
<dbReference type="GeneTree" id="ENSGT00830000128446"/>
<reference evidence="8" key="3">
    <citation type="submission" date="2025-09" db="UniProtKB">
        <authorList>
            <consortium name="Ensembl"/>
        </authorList>
    </citation>
    <scope>IDENTIFICATION</scope>
</reference>
<feature type="signal peptide" evidence="6">
    <location>
        <begin position="1"/>
        <end position="17"/>
    </location>
</feature>
<evidence type="ECO:0000256" key="3">
    <source>
        <dbReference type="ARBA" id="ARBA00023170"/>
    </source>
</evidence>
<keyword evidence="3" id="KW-0675">Receptor</keyword>
<keyword evidence="9" id="KW-1185">Reference proteome</keyword>
<keyword evidence="5" id="KW-0391">Immunity</keyword>
<evidence type="ECO:0000313" key="9">
    <source>
        <dbReference type="Proteomes" id="UP000018468"/>
    </source>
</evidence>
<dbReference type="Gene3D" id="2.60.40.10">
    <property type="entry name" value="Immunoglobulins"/>
    <property type="match status" value="1"/>
</dbReference>
<dbReference type="AlphaFoldDB" id="W5MGE5"/>
<evidence type="ECO:0000256" key="2">
    <source>
        <dbReference type="ARBA" id="ARBA00023130"/>
    </source>
</evidence>
<evidence type="ECO:0000259" key="7">
    <source>
        <dbReference type="PROSITE" id="PS50835"/>
    </source>
</evidence>
<sequence length="117" mass="13369">MEKILFILMFIIPAGMTAEDLISSLQTKVSRKEGESVTLRCSYDTSDEYVYLYWYRQYSDQAPQYILRKGARSYSNTHTADFAKDRFSSTADRTFTTLTISDLTVGDTAVYLCALRA</sequence>
<keyword evidence="4" id="KW-0393">Immunoglobulin domain</keyword>
<protein>
    <recommendedName>
        <fullName evidence="7">Ig-like domain-containing protein</fullName>
    </recommendedName>
</protein>